<evidence type="ECO:0000256" key="10">
    <source>
        <dbReference type="ARBA" id="ARBA00023201"/>
    </source>
</evidence>
<dbReference type="GO" id="GO:0005886">
    <property type="term" value="C:plasma membrane"/>
    <property type="evidence" value="ECO:0007669"/>
    <property type="project" value="TreeGrafter"/>
</dbReference>
<keyword evidence="8 12" id="KW-0406">Ion transport</keyword>
<keyword evidence="6 14" id="KW-1133">Transmembrane helix</keyword>
<organism evidence="15 16">
    <name type="scientific">Cinara cedri</name>
    <dbReference type="NCBI Taxonomy" id="506608"/>
    <lineage>
        <taxon>Eukaryota</taxon>
        <taxon>Metazoa</taxon>
        <taxon>Ecdysozoa</taxon>
        <taxon>Arthropoda</taxon>
        <taxon>Hexapoda</taxon>
        <taxon>Insecta</taxon>
        <taxon>Pterygota</taxon>
        <taxon>Neoptera</taxon>
        <taxon>Paraneoptera</taxon>
        <taxon>Hemiptera</taxon>
        <taxon>Sternorrhyncha</taxon>
        <taxon>Aphidomorpha</taxon>
        <taxon>Aphidoidea</taxon>
        <taxon>Aphididae</taxon>
        <taxon>Lachninae</taxon>
        <taxon>Cinara</taxon>
    </lineage>
</organism>
<evidence type="ECO:0000256" key="2">
    <source>
        <dbReference type="ARBA" id="ARBA00007193"/>
    </source>
</evidence>
<evidence type="ECO:0000256" key="11">
    <source>
        <dbReference type="ARBA" id="ARBA00023303"/>
    </source>
</evidence>
<dbReference type="InterPro" id="IPR001873">
    <property type="entry name" value="ENaC"/>
</dbReference>
<evidence type="ECO:0000313" key="16">
    <source>
        <dbReference type="Proteomes" id="UP000325440"/>
    </source>
</evidence>
<evidence type="ECO:0000256" key="9">
    <source>
        <dbReference type="ARBA" id="ARBA00023136"/>
    </source>
</evidence>
<evidence type="ECO:0000256" key="4">
    <source>
        <dbReference type="ARBA" id="ARBA00022461"/>
    </source>
</evidence>
<evidence type="ECO:0000256" key="8">
    <source>
        <dbReference type="ARBA" id="ARBA00023065"/>
    </source>
</evidence>
<evidence type="ECO:0000256" key="3">
    <source>
        <dbReference type="ARBA" id="ARBA00022448"/>
    </source>
</evidence>
<evidence type="ECO:0000256" key="13">
    <source>
        <dbReference type="SAM" id="MobiDB-lite"/>
    </source>
</evidence>
<dbReference type="PANTHER" id="PTHR11690:SF237">
    <property type="entry name" value="PICKPOCKET 16-RELATED"/>
    <property type="match status" value="1"/>
</dbReference>
<dbReference type="Gene3D" id="2.60.470.10">
    <property type="entry name" value="Acid-sensing ion channels like domains"/>
    <property type="match status" value="1"/>
</dbReference>
<dbReference type="Pfam" id="PF00858">
    <property type="entry name" value="ASC"/>
    <property type="match status" value="1"/>
</dbReference>
<evidence type="ECO:0000256" key="14">
    <source>
        <dbReference type="SAM" id="Phobius"/>
    </source>
</evidence>
<keyword evidence="16" id="KW-1185">Reference proteome</keyword>
<evidence type="ECO:0000256" key="1">
    <source>
        <dbReference type="ARBA" id="ARBA00004141"/>
    </source>
</evidence>
<evidence type="ECO:0000256" key="12">
    <source>
        <dbReference type="RuleBase" id="RU000679"/>
    </source>
</evidence>
<feature type="compositionally biased region" description="Basic and acidic residues" evidence="13">
    <location>
        <begin position="215"/>
        <end position="227"/>
    </location>
</feature>
<dbReference type="PANTHER" id="PTHR11690">
    <property type="entry name" value="AMILORIDE-SENSITIVE SODIUM CHANNEL-RELATED"/>
    <property type="match status" value="1"/>
</dbReference>
<keyword evidence="3 12" id="KW-0813">Transport</keyword>
<evidence type="ECO:0000313" key="15">
    <source>
        <dbReference type="EMBL" id="VVC31619.1"/>
    </source>
</evidence>
<dbReference type="EMBL" id="CABPRJ010000950">
    <property type="protein sequence ID" value="VVC31619.1"/>
    <property type="molecule type" value="Genomic_DNA"/>
</dbReference>
<dbReference type="AlphaFoldDB" id="A0A5E4MQH1"/>
<feature type="region of interest" description="Disordered" evidence="13">
    <location>
        <begin position="206"/>
        <end position="227"/>
    </location>
</feature>
<comment type="similarity">
    <text evidence="2 12">Belongs to the amiloride-sensitive sodium channel (TC 1.A.6) family.</text>
</comment>
<dbReference type="OrthoDB" id="6021021at2759"/>
<keyword evidence="5 12" id="KW-0812">Transmembrane</keyword>
<reference evidence="15 16" key="1">
    <citation type="submission" date="2019-08" db="EMBL/GenBank/DDBJ databases">
        <authorList>
            <person name="Alioto T."/>
            <person name="Alioto T."/>
            <person name="Gomez Garrido J."/>
        </authorList>
    </citation>
    <scope>NUCLEOTIDE SEQUENCE [LARGE SCALE GENOMIC DNA]</scope>
</reference>
<name>A0A5E4MQH1_9HEMI</name>
<accession>A0A5E4MQH1</accession>
<gene>
    <name evidence="15" type="ORF">CINCED_3A016752</name>
</gene>
<keyword evidence="10 12" id="KW-0739">Sodium transport</keyword>
<keyword evidence="7" id="KW-0915">Sodium</keyword>
<sequence length="227" mass="26023">MCLTGFRLFWTIITVVSSGVGALLAYLMLYRYSISPTVTTLETYSYPTWKIPFPAVTLCNVNKVRKSFVHSITEKLLTKQVNESDIEHFFKKITALITRDNIEFSNIDKVVQESVMKHINGSIDDIMRMVSQPCSELLIRCTWQGNYVDCNQIFRSSKTVEGYCCSFNYYPKNRKDGFNNEYIGGTGRKDGLTVIMNANPPDYYSTTDPYYGVKETPKSKNQTRELP</sequence>
<dbReference type="Proteomes" id="UP000325440">
    <property type="component" value="Unassembled WGS sequence"/>
</dbReference>
<feature type="transmembrane region" description="Helical" evidence="14">
    <location>
        <begin position="6"/>
        <end position="29"/>
    </location>
</feature>
<keyword evidence="9 14" id="KW-0472">Membrane</keyword>
<evidence type="ECO:0000256" key="5">
    <source>
        <dbReference type="ARBA" id="ARBA00022692"/>
    </source>
</evidence>
<dbReference type="GO" id="GO:0015280">
    <property type="term" value="F:ligand-gated sodium channel activity"/>
    <property type="evidence" value="ECO:0007669"/>
    <property type="project" value="TreeGrafter"/>
</dbReference>
<evidence type="ECO:0000256" key="7">
    <source>
        <dbReference type="ARBA" id="ARBA00023053"/>
    </source>
</evidence>
<comment type="subcellular location">
    <subcellularLocation>
        <location evidence="1">Membrane</location>
        <topology evidence="1">Multi-pass membrane protein</topology>
    </subcellularLocation>
</comment>
<keyword evidence="4 12" id="KW-0894">Sodium channel</keyword>
<protein>
    <submittedName>
        <fullName evidence="15">Epithelial sodium channel</fullName>
    </submittedName>
</protein>
<proteinExistence type="inferred from homology"/>
<keyword evidence="11 12" id="KW-0407">Ion channel</keyword>
<evidence type="ECO:0000256" key="6">
    <source>
        <dbReference type="ARBA" id="ARBA00022989"/>
    </source>
</evidence>